<dbReference type="PANTHER" id="PTHR40077">
    <property type="entry name" value="MEMBRANE PROTEIN-RELATED"/>
    <property type="match status" value="1"/>
</dbReference>
<accession>A0A7W3JVG0</accession>
<evidence type="ECO:0000256" key="6">
    <source>
        <dbReference type="SAM" id="Phobius"/>
    </source>
</evidence>
<dbReference type="PANTHER" id="PTHR40077:SF2">
    <property type="entry name" value="MEMBRANE PROTEIN"/>
    <property type="match status" value="1"/>
</dbReference>
<comment type="subcellular location">
    <subcellularLocation>
        <location evidence="1">Cell membrane</location>
        <topology evidence="1">Multi-pass membrane protein</topology>
    </subcellularLocation>
</comment>
<protein>
    <submittedName>
        <fullName evidence="8">Integral membrane protein</fullName>
    </submittedName>
</protein>
<dbReference type="AlphaFoldDB" id="A0A7W3JVG0"/>
<keyword evidence="4 6" id="KW-1133">Transmembrane helix</keyword>
<dbReference type="GO" id="GO:0005886">
    <property type="term" value="C:plasma membrane"/>
    <property type="evidence" value="ECO:0007669"/>
    <property type="project" value="UniProtKB-SubCell"/>
</dbReference>
<keyword evidence="3 6" id="KW-0812">Transmembrane</keyword>
<evidence type="ECO:0000313" key="9">
    <source>
        <dbReference type="Proteomes" id="UP000524237"/>
    </source>
</evidence>
<evidence type="ECO:0000256" key="5">
    <source>
        <dbReference type="ARBA" id="ARBA00023136"/>
    </source>
</evidence>
<name>A0A7W3JVG0_9MICO</name>
<evidence type="ECO:0000256" key="2">
    <source>
        <dbReference type="ARBA" id="ARBA00022475"/>
    </source>
</evidence>
<keyword evidence="5 6" id="KW-0472">Membrane</keyword>
<comment type="caution">
    <text evidence="8">The sequence shown here is derived from an EMBL/GenBank/DDBJ whole genome shotgun (WGS) entry which is preliminary data.</text>
</comment>
<evidence type="ECO:0000313" key="8">
    <source>
        <dbReference type="EMBL" id="MBA8829956.1"/>
    </source>
</evidence>
<sequence length="147" mass="16506">MSLEPRTIDIPRIPKVLKLYQVMSFVTGSFLLLLVAEVITKWELGYELEMGGAYGFIALVARDSVQAINLSTIILIVHGWLYVLYLIACFRLWSTMRWNLLTFVVLASGGIIPVLSFFLESIFTKRVRAYLVTRASSDAREVEGAAA</sequence>
<feature type="transmembrane region" description="Helical" evidence="6">
    <location>
        <begin position="73"/>
        <end position="94"/>
    </location>
</feature>
<feature type="transmembrane region" description="Helical" evidence="6">
    <location>
        <begin position="20"/>
        <end position="39"/>
    </location>
</feature>
<reference evidence="8 9" key="1">
    <citation type="submission" date="2020-07" db="EMBL/GenBank/DDBJ databases">
        <title>Sequencing the genomes of 1000 actinobacteria strains.</title>
        <authorList>
            <person name="Klenk H.-P."/>
        </authorList>
    </citation>
    <scope>NUCLEOTIDE SEQUENCE [LARGE SCALE GENOMIC DNA]</scope>
    <source>
        <strain evidence="8 9">DSM 23737</strain>
    </source>
</reference>
<dbReference type="InterPro" id="IPR023845">
    <property type="entry name" value="DUF3817_TM"/>
</dbReference>
<gene>
    <name evidence="8" type="ORF">FB555_002083</name>
</gene>
<evidence type="ECO:0000256" key="3">
    <source>
        <dbReference type="ARBA" id="ARBA00022692"/>
    </source>
</evidence>
<keyword evidence="2" id="KW-1003">Cell membrane</keyword>
<dbReference type="Pfam" id="PF12823">
    <property type="entry name" value="DUF3817"/>
    <property type="match status" value="1"/>
</dbReference>
<organism evidence="8 9">
    <name type="scientific">Alpinimonas psychrophila</name>
    <dbReference type="NCBI Taxonomy" id="748908"/>
    <lineage>
        <taxon>Bacteria</taxon>
        <taxon>Bacillati</taxon>
        <taxon>Actinomycetota</taxon>
        <taxon>Actinomycetes</taxon>
        <taxon>Micrococcales</taxon>
        <taxon>Microbacteriaceae</taxon>
        <taxon>Alpinimonas</taxon>
    </lineage>
</organism>
<proteinExistence type="predicted"/>
<dbReference type="Proteomes" id="UP000524237">
    <property type="component" value="Unassembled WGS sequence"/>
</dbReference>
<dbReference type="RefSeq" id="WP_182485373.1">
    <property type="nucleotide sequence ID" value="NZ_JACGWU010000009.1"/>
</dbReference>
<evidence type="ECO:0000256" key="1">
    <source>
        <dbReference type="ARBA" id="ARBA00004651"/>
    </source>
</evidence>
<evidence type="ECO:0000259" key="7">
    <source>
        <dbReference type="Pfam" id="PF12823"/>
    </source>
</evidence>
<keyword evidence="9" id="KW-1185">Reference proteome</keyword>
<evidence type="ECO:0000256" key="4">
    <source>
        <dbReference type="ARBA" id="ARBA00022989"/>
    </source>
</evidence>
<feature type="transmembrane region" description="Helical" evidence="6">
    <location>
        <begin position="100"/>
        <end position="119"/>
    </location>
</feature>
<dbReference type="EMBL" id="JACGWU010000009">
    <property type="protein sequence ID" value="MBA8829956.1"/>
    <property type="molecule type" value="Genomic_DNA"/>
</dbReference>
<dbReference type="NCBIfam" id="TIGR03954">
    <property type="entry name" value="integ_memb_HG"/>
    <property type="match status" value="1"/>
</dbReference>
<feature type="domain" description="DUF3817" evidence="7">
    <location>
        <begin position="17"/>
        <end position="123"/>
    </location>
</feature>